<reference evidence="2 3" key="1">
    <citation type="submission" date="2023-05" db="EMBL/GenBank/DDBJ databases">
        <title>B98-5 Cell Line De Novo Hybrid Assembly: An Optical Mapping Approach.</title>
        <authorList>
            <person name="Kananen K."/>
            <person name="Auerbach J.A."/>
            <person name="Kautto E."/>
            <person name="Blachly J.S."/>
        </authorList>
    </citation>
    <scope>NUCLEOTIDE SEQUENCE [LARGE SCALE GENOMIC DNA]</scope>
    <source>
        <strain evidence="2">B95-8</strain>
        <tissue evidence="2">Cell line</tissue>
    </source>
</reference>
<dbReference type="EMBL" id="JASSZA010000005">
    <property type="protein sequence ID" value="KAK2112172.1"/>
    <property type="molecule type" value="Genomic_DNA"/>
</dbReference>
<evidence type="ECO:0008006" key="4">
    <source>
        <dbReference type="Google" id="ProtNLM"/>
    </source>
</evidence>
<feature type="compositionally biased region" description="Basic and acidic residues" evidence="1">
    <location>
        <begin position="1"/>
        <end position="11"/>
    </location>
</feature>
<accession>A0ABQ9VS12</accession>
<dbReference type="Proteomes" id="UP001266305">
    <property type="component" value="Unassembled WGS sequence"/>
</dbReference>
<feature type="region of interest" description="Disordered" evidence="1">
    <location>
        <begin position="1"/>
        <end position="91"/>
    </location>
</feature>
<feature type="compositionally biased region" description="Basic residues" evidence="1">
    <location>
        <begin position="167"/>
        <end position="179"/>
    </location>
</feature>
<feature type="compositionally biased region" description="Pro residues" evidence="1">
    <location>
        <begin position="12"/>
        <end position="25"/>
    </location>
</feature>
<evidence type="ECO:0000313" key="2">
    <source>
        <dbReference type="EMBL" id="KAK2112172.1"/>
    </source>
</evidence>
<keyword evidence="3" id="KW-1185">Reference proteome</keyword>
<proteinExistence type="predicted"/>
<comment type="caution">
    <text evidence="2">The sequence shown here is derived from an EMBL/GenBank/DDBJ whole genome shotgun (WGS) entry which is preliminary data.</text>
</comment>
<evidence type="ECO:0000313" key="3">
    <source>
        <dbReference type="Proteomes" id="UP001266305"/>
    </source>
</evidence>
<organism evidence="2 3">
    <name type="scientific">Saguinus oedipus</name>
    <name type="common">Cotton-top tamarin</name>
    <name type="synonym">Oedipomidas oedipus</name>
    <dbReference type="NCBI Taxonomy" id="9490"/>
    <lineage>
        <taxon>Eukaryota</taxon>
        <taxon>Metazoa</taxon>
        <taxon>Chordata</taxon>
        <taxon>Craniata</taxon>
        <taxon>Vertebrata</taxon>
        <taxon>Euteleostomi</taxon>
        <taxon>Mammalia</taxon>
        <taxon>Eutheria</taxon>
        <taxon>Euarchontoglires</taxon>
        <taxon>Primates</taxon>
        <taxon>Haplorrhini</taxon>
        <taxon>Platyrrhini</taxon>
        <taxon>Cebidae</taxon>
        <taxon>Callitrichinae</taxon>
        <taxon>Saguinus</taxon>
    </lineage>
</organism>
<protein>
    <recommendedName>
        <fullName evidence="4">Basic proline-rich protein-like</fullName>
    </recommendedName>
</protein>
<gene>
    <name evidence="2" type="ORF">P7K49_011919</name>
</gene>
<evidence type="ECO:0000256" key="1">
    <source>
        <dbReference type="SAM" id="MobiDB-lite"/>
    </source>
</evidence>
<name>A0ABQ9VS12_SAGOE</name>
<feature type="region of interest" description="Disordered" evidence="1">
    <location>
        <begin position="124"/>
        <end position="205"/>
    </location>
</feature>
<sequence length="286" mass="29776">MQEEGGVRPEPLETPPQPRCPPRPSVPGLRLRPLGLGGSEPQDWVSECEADTALPQDPGGAGRVAGSLGASPDPRRGILPAPRPLVSGPARPVAMATAELRLPRGTTGRGEGNAPGCAASCEFLRPSISPAGPDGLPRRPHVRSAPGSTRLGLAPRPGSRPYAPPHPAHRGSPRPRARPAPRSPSRSWRTRARLRSEPCSWGGPWRPPTGRALFRALALRAGAALPGREAILGLADRAAAPRASRQEGVTTCTGGSGLVEESMGTCTCDPGPLGLPYNPQDHTLDS</sequence>